<evidence type="ECO:0000313" key="9">
    <source>
        <dbReference type="EMBL" id="KAK6641040.1"/>
    </source>
</evidence>
<feature type="domain" description="AMP-dependent synthetase/ligase" evidence="6">
    <location>
        <begin position="132"/>
        <end position="516"/>
    </location>
</feature>
<accession>A0ABR1BC76</accession>
<evidence type="ECO:0000256" key="5">
    <source>
        <dbReference type="ARBA" id="ARBA00047935"/>
    </source>
</evidence>
<evidence type="ECO:0000256" key="2">
    <source>
        <dbReference type="ARBA" id="ARBA00013275"/>
    </source>
</evidence>
<evidence type="ECO:0000313" key="10">
    <source>
        <dbReference type="Proteomes" id="UP001359485"/>
    </source>
</evidence>
<dbReference type="Gene3D" id="3.30.300.30">
    <property type="match status" value="1"/>
</dbReference>
<evidence type="ECO:0000259" key="7">
    <source>
        <dbReference type="Pfam" id="PF13193"/>
    </source>
</evidence>
<comment type="caution">
    <text evidence="9">The sequence shown here is derived from an EMBL/GenBank/DDBJ whole genome shotgun (WGS) entry which is preliminary data.</text>
</comment>
<organism evidence="9 10">
    <name type="scientific">Polyplax serrata</name>
    <name type="common">Common mouse louse</name>
    <dbReference type="NCBI Taxonomy" id="468196"/>
    <lineage>
        <taxon>Eukaryota</taxon>
        <taxon>Metazoa</taxon>
        <taxon>Ecdysozoa</taxon>
        <taxon>Arthropoda</taxon>
        <taxon>Hexapoda</taxon>
        <taxon>Insecta</taxon>
        <taxon>Pterygota</taxon>
        <taxon>Neoptera</taxon>
        <taxon>Paraneoptera</taxon>
        <taxon>Psocodea</taxon>
        <taxon>Troctomorpha</taxon>
        <taxon>Phthiraptera</taxon>
        <taxon>Anoplura</taxon>
        <taxon>Polyplacidae</taxon>
        <taxon>Polyplax</taxon>
    </lineage>
</organism>
<comment type="catalytic activity">
    <reaction evidence="5">
        <text>butanoate + ATP + CoA = butanoyl-CoA + AMP + diphosphate</text>
        <dbReference type="Rhea" id="RHEA:46172"/>
        <dbReference type="ChEBI" id="CHEBI:17968"/>
        <dbReference type="ChEBI" id="CHEBI:30616"/>
        <dbReference type="ChEBI" id="CHEBI:33019"/>
        <dbReference type="ChEBI" id="CHEBI:57287"/>
        <dbReference type="ChEBI" id="CHEBI:57371"/>
        <dbReference type="ChEBI" id="CHEBI:456215"/>
    </reaction>
    <physiologicalReaction direction="left-to-right" evidence="5">
        <dbReference type="Rhea" id="RHEA:46173"/>
    </physiologicalReaction>
</comment>
<dbReference type="SUPFAM" id="SSF56801">
    <property type="entry name" value="Acetyl-CoA synthetase-like"/>
    <property type="match status" value="1"/>
</dbReference>
<keyword evidence="10" id="KW-1185">Reference proteome</keyword>
<dbReference type="EC" id="6.2.1.1" evidence="2"/>
<evidence type="ECO:0000256" key="4">
    <source>
        <dbReference type="ARBA" id="ARBA00042755"/>
    </source>
</evidence>
<evidence type="ECO:0000259" key="8">
    <source>
        <dbReference type="Pfam" id="PF16177"/>
    </source>
</evidence>
<dbReference type="EMBL" id="JAWJWF010000001">
    <property type="protein sequence ID" value="KAK6641040.1"/>
    <property type="molecule type" value="Genomic_DNA"/>
</dbReference>
<feature type="domain" description="Acetyl-coenzyme A synthetase N-terminal" evidence="8">
    <location>
        <begin position="71"/>
        <end position="125"/>
    </location>
</feature>
<dbReference type="InterPro" id="IPR042099">
    <property type="entry name" value="ANL_N_sf"/>
</dbReference>
<dbReference type="InterPro" id="IPR032387">
    <property type="entry name" value="ACAS_N"/>
</dbReference>
<dbReference type="Pfam" id="PF16177">
    <property type="entry name" value="ACAS_N"/>
    <property type="match status" value="1"/>
</dbReference>
<dbReference type="Proteomes" id="UP001359485">
    <property type="component" value="Unassembled WGS sequence"/>
</dbReference>
<comment type="similarity">
    <text evidence="1">Belongs to the ATP-dependent AMP-binding enzyme family.</text>
</comment>
<protein>
    <recommendedName>
        <fullName evidence="3">Acyl-CoA synthetase short-chain family member 3, mitochondrial</fullName>
        <ecNumber evidence="2">6.2.1.1</ecNumber>
    </recommendedName>
    <alternativeName>
        <fullName evidence="4">Acetate--CoA ligase 3</fullName>
    </alternativeName>
</protein>
<dbReference type="PANTHER" id="PTHR43347:SF3">
    <property type="entry name" value="ACYL-COA SYNTHETASE SHORT-CHAIN FAMILY MEMBER 3, MITOCHONDRIAL"/>
    <property type="match status" value="1"/>
</dbReference>
<evidence type="ECO:0000256" key="3">
    <source>
        <dbReference type="ARBA" id="ARBA00040004"/>
    </source>
</evidence>
<dbReference type="Pfam" id="PF00501">
    <property type="entry name" value="AMP-binding"/>
    <property type="match status" value="1"/>
</dbReference>
<sequence length="705" mass="78959">MNEITVHVDEHYENVDTVNPLGEKVLYGTLRPVRHVNILGEVRHLHESSVTLPNKDSYIFIRDNSYYSEKYQKAYRKSIDEPEEFWAEVGRSVTWDTPWTKVLDNSNQPYTKWFVGGKLNACYNAVDRHVDAGKGEKVALIHDSPVTNTIRHVTYGELYSKVSRLAGALAAMGVEKGDRVLIYMPLIPETIMAMLATVRLGAIHSVVFGGFAARELCARIDHSEPKVIIAASCGVEPHKVVRYKEILNEALLHSKVVPKRCIIYQRRNVEECSLETGLDVLWDDALEMTDPHPCVPVEANDPLYILYTSGTTDQPKGIIRPTGGHIATLAWTMPTIYGMGPNDVWLSASDMGWVVGHSYICYGPLVYGITSVMYEGKPDRTPDPGAYFRVIQNHQVNAIFTAPTALRVIRREDQEAAKGRKYSTKSLRHIFIAGEHCDEETKMWAAKVFKVPILNHWWQTETGHSITATCIGLNHSESPPRFSAGLPFPGYDVRILRSDGTEADSLELGRIVVKLPLPPGTMSTLYRADERFVETYFTKYPGYYDTMDAGYVDEFGYVYVTARDDDVINVAGHRLSTAALEDVIMGHPDVADATVIGVPEPTKGEVPFCFFVLRKDTVKTQEEISRELIDMVRDLIGPIAAFKQAAAIRALPRTRSGKTARKSIANLARNKFVKISGTIEDPTIYKDIKNILQKHGYARIVADPQ</sequence>
<dbReference type="InterPro" id="IPR025110">
    <property type="entry name" value="AMP-bd_C"/>
</dbReference>
<dbReference type="InterPro" id="IPR000873">
    <property type="entry name" value="AMP-dep_synth/lig_dom"/>
</dbReference>
<feature type="domain" description="AMP-binding enzyme C-terminal" evidence="7">
    <location>
        <begin position="580"/>
        <end position="658"/>
    </location>
</feature>
<name>A0ABR1BC76_POLSC</name>
<dbReference type="PANTHER" id="PTHR43347">
    <property type="entry name" value="ACYL-COA SYNTHETASE"/>
    <property type="match status" value="1"/>
</dbReference>
<evidence type="ECO:0000259" key="6">
    <source>
        <dbReference type="Pfam" id="PF00501"/>
    </source>
</evidence>
<dbReference type="Pfam" id="PF13193">
    <property type="entry name" value="AMP-binding_C"/>
    <property type="match status" value="1"/>
</dbReference>
<dbReference type="Gene3D" id="3.40.50.12780">
    <property type="entry name" value="N-terminal domain of ligase-like"/>
    <property type="match status" value="1"/>
</dbReference>
<gene>
    <name evidence="9" type="ORF">RUM44_012739</name>
</gene>
<dbReference type="InterPro" id="IPR045851">
    <property type="entry name" value="AMP-bd_C_sf"/>
</dbReference>
<proteinExistence type="inferred from homology"/>
<evidence type="ECO:0000256" key="1">
    <source>
        <dbReference type="ARBA" id="ARBA00006432"/>
    </source>
</evidence>
<reference evidence="9 10" key="1">
    <citation type="submission" date="2023-09" db="EMBL/GenBank/DDBJ databases">
        <title>Genomes of two closely related lineages of the louse Polyplax serrata with different host specificities.</title>
        <authorList>
            <person name="Martinu J."/>
            <person name="Tarabai H."/>
            <person name="Stefka J."/>
            <person name="Hypsa V."/>
        </authorList>
    </citation>
    <scope>NUCLEOTIDE SEQUENCE [LARGE SCALE GENOMIC DNA]</scope>
    <source>
        <strain evidence="9">98ZLc_SE</strain>
    </source>
</reference>